<dbReference type="SUPFAM" id="SSF142906">
    <property type="entry name" value="YjbR-like"/>
    <property type="match status" value="1"/>
</dbReference>
<dbReference type="InterPro" id="IPR007351">
    <property type="entry name" value="YjbR"/>
</dbReference>
<dbReference type="InterPro" id="IPR038056">
    <property type="entry name" value="YjbR-like_sf"/>
</dbReference>
<gene>
    <name evidence="1" type="primary">mmcQ</name>
    <name evidence="1" type="ORF">GCM10011387_24560</name>
</gene>
<accession>A0A916XGF2</accession>
<name>A0A916XGF2_9SPHI</name>
<dbReference type="Proteomes" id="UP000651668">
    <property type="component" value="Unassembled WGS sequence"/>
</dbReference>
<dbReference type="Pfam" id="PF04237">
    <property type="entry name" value="YjbR"/>
    <property type="match status" value="1"/>
</dbReference>
<evidence type="ECO:0000313" key="1">
    <source>
        <dbReference type="EMBL" id="GGC70224.1"/>
    </source>
</evidence>
<dbReference type="PANTHER" id="PTHR35145:SF1">
    <property type="entry name" value="CYTOPLASMIC PROTEIN"/>
    <property type="match status" value="1"/>
</dbReference>
<protein>
    <recommendedName>
        <fullName evidence="3">DNA-binding protein (MmcQ/YjbR family)</fullName>
    </recommendedName>
</protein>
<dbReference type="AlphaFoldDB" id="A0A916XGF2"/>
<dbReference type="InterPro" id="IPR058532">
    <property type="entry name" value="YjbR/MT2646/Rv2570-like"/>
</dbReference>
<reference evidence="1" key="2">
    <citation type="submission" date="2020-09" db="EMBL/GenBank/DDBJ databases">
        <authorList>
            <person name="Sun Q."/>
            <person name="Zhou Y."/>
        </authorList>
    </citation>
    <scope>NUCLEOTIDE SEQUENCE</scope>
    <source>
        <strain evidence="1">CGMCC 1.15343</strain>
    </source>
</reference>
<reference evidence="1" key="1">
    <citation type="journal article" date="2014" name="Int. J. Syst. Evol. Microbiol.">
        <title>Complete genome sequence of Corynebacterium casei LMG S-19264T (=DSM 44701T), isolated from a smear-ripened cheese.</title>
        <authorList>
            <consortium name="US DOE Joint Genome Institute (JGI-PGF)"/>
            <person name="Walter F."/>
            <person name="Albersmeier A."/>
            <person name="Kalinowski J."/>
            <person name="Ruckert C."/>
        </authorList>
    </citation>
    <scope>NUCLEOTIDE SEQUENCE</scope>
    <source>
        <strain evidence="1">CGMCC 1.15343</strain>
    </source>
</reference>
<evidence type="ECO:0008006" key="3">
    <source>
        <dbReference type="Google" id="ProtNLM"/>
    </source>
</evidence>
<proteinExistence type="predicted"/>
<evidence type="ECO:0000313" key="2">
    <source>
        <dbReference type="Proteomes" id="UP000651668"/>
    </source>
</evidence>
<keyword evidence="2" id="KW-1185">Reference proteome</keyword>
<dbReference type="RefSeq" id="WP_188627208.1">
    <property type="nucleotide sequence ID" value="NZ_BMIL01000008.1"/>
</dbReference>
<sequence length="115" mass="13056">MDIETLRSFCLSLPGTTEGMKWGEHLCFMIHEKLFVITSLDDGQITFKCDPEDFNELIAQDGIMQAAHFAKSQWVTLQNFDVLPDKVLKERIMTSRALVISKLPKKVQAAIAELE</sequence>
<dbReference type="Gene3D" id="3.90.1150.30">
    <property type="match status" value="1"/>
</dbReference>
<dbReference type="PANTHER" id="PTHR35145">
    <property type="entry name" value="CYTOPLASMIC PROTEIN-RELATED"/>
    <property type="match status" value="1"/>
</dbReference>
<comment type="caution">
    <text evidence="1">The sequence shown here is derived from an EMBL/GenBank/DDBJ whole genome shotgun (WGS) entry which is preliminary data.</text>
</comment>
<dbReference type="EMBL" id="BMIL01000008">
    <property type="protein sequence ID" value="GGC70224.1"/>
    <property type="molecule type" value="Genomic_DNA"/>
</dbReference>
<organism evidence="1 2">
    <name type="scientific">Pedobacter quisquiliarum</name>
    <dbReference type="NCBI Taxonomy" id="1834438"/>
    <lineage>
        <taxon>Bacteria</taxon>
        <taxon>Pseudomonadati</taxon>
        <taxon>Bacteroidota</taxon>
        <taxon>Sphingobacteriia</taxon>
        <taxon>Sphingobacteriales</taxon>
        <taxon>Sphingobacteriaceae</taxon>
        <taxon>Pedobacter</taxon>
    </lineage>
</organism>